<feature type="region of interest" description="Disordered" evidence="1">
    <location>
        <begin position="126"/>
        <end position="172"/>
    </location>
</feature>
<name>A0ABD2L1R2_9BILA</name>
<dbReference type="Proteomes" id="UP001620626">
    <property type="component" value="Unassembled WGS sequence"/>
</dbReference>
<accession>A0ABD2L1R2</accession>
<evidence type="ECO:0000313" key="3">
    <source>
        <dbReference type="Proteomes" id="UP001620626"/>
    </source>
</evidence>
<evidence type="ECO:0000256" key="1">
    <source>
        <dbReference type="SAM" id="MobiDB-lite"/>
    </source>
</evidence>
<evidence type="ECO:0000313" key="2">
    <source>
        <dbReference type="EMBL" id="KAL3109155.1"/>
    </source>
</evidence>
<sequence length="206" mass="23271">MVEMELIKNIKLNEKIQKFMERRKVNSFSDLLNAAFQTFFGNCKNCSIMSPKQMLRRKRRMVKHEMGNTSNTANDQNSSYMAGQNLVTQPTDVHNSNETGLELVTHSYGDNAHQNGGTNPVFLNAEVPPQNRNFSPTRQALPEDRATPTQTVDHHPANDHHVDIPPVAHPNVHELPAEQGNEAIPIAQPARQNQAQESREQQQITF</sequence>
<protein>
    <submittedName>
        <fullName evidence="2">Uncharacterized protein</fullName>
    </submittedName>
</protein>
<dbReference type="EMBL" id="JBICBT010000577">
    <property type="protein sequence ID" value="KAL3109155.1"/>
    <property type="molecule type" value="Genomic_DNA"/>
</dbReference>
<gene>
    <name evidence="2" type="ORF">niasHT_013935</name>
</gene>
<feature type="compositionally biased region" description="Basic and acidic residues" evidence="1">
    <location>
        <begin position="141"/>
        <end position="163"/>
    </location>
</feature>
<keyword evidence="3" id="KW-1185">Reference proteome</keyword>
<organism evidence="2 3">
    <name type="scientific">Heterodera trifolii</name>
    <dbReference type="NCBI Taxonomy" id="157864"/>
    <lineage>
        <taxon>Eukaryota</taxon>
        <taxon>Metazoa</taxon>
        <taxon>Ecdysozoa</taxon>
        <taxon>Nematoda</taxon>
        <taxon>Chromadorea</taxon>
        <taxon>Rhabditida</taxon>
        <taxon>Tylenchina</taxon>
        <taxon>Tylenchomorpha</taxon>
        <taxon>Tylenchoidea</taxon>
        <taxon>Heteroderidae</taxon>
        <taxon>Heteroderinae</taxon>
        <taxon>Heterodera</taxon>
    </lineage>
</organism>
<proteinExistence type="predicted"/>
<reference evidence="2 3" key="1">
    <citation type="submission" date="2024-10" db="EMBL/GenBank/DDBJ databases">
        <authorList>
            <person name="Kim D."/>
        </authorList>
    </citation>
    <scope>NUCLEOTIDE SEQUENCE [LARGE SCALE GENOMIC DNA]</scope>
    <source>
        <strain evidence="2">BH-2024</strain>
    </source>
</reference>
<comment type="caution">
    <text evidence="2">The sequence shown here is derived from an EMBL/GenBank/DDBJ whole genome shotgun (WGS) entry which is preliminary data.</text>
</comment>
<dbReference type="AlphaFoldDB" id="A0ABD2L1R2"/>